<proteinExistence type="predicted"/>
<dbReference type="CDD" id="cd00077">
    <property type="entry name" value="HDc"/>
    <property type="match status" value="1"/>
</dbReference>
<reference evidence="2 3" key="1">
    <citation type="submission" date="2018-01" db="EMBL/GenBank/DDBJ databases">
        <title>Complete genome sequence of Flavivirga eckloniae ECD14 isolated from seaweed Ecklonia cava.</title>
        <authorList>
            <person name="Lee J.H."/>
            <person name="Baik K.S."/>
            <person name="Seong C.N."/>
        </authorList>
    </citation>
    <scope>NUCLEOTIDE SEQUENCE [LARGE SCALE GENOMIC DNA]</scope>
    <source>
        <strain evidence="2 3">ECD14</strain>
    </source>
</reference>
<gene>
    <name evidence="2" type="ORF">C1H87_00550</name>
</gene>
<dbReference type="Pfam" id="PF01966">
    <property type="entry name" value="HD"/>
    <property type="match status" value="1"/>
</dbReference>
<dbReference type="RefSeq" id="WP_102753946.1">
    <property type="nucleotide sequence ID" value="NZ_CP025791.1"/>
</dbReference>
<organism evidence="2 3">
    <name type="scientific">Flavivirga eckloniae</name>
    <dbReference type="NCBI Taxonomy" id="1803846"/>
    <lineage>
        <taxon>Bacteria</taxon>
        <taxon>Pseudomonadati</taxon>
        <taxon>Bacteroidota</taxon>
        <taxon>Flavobacteriia</taxon>
        <taxon>Flavobacteriales</taxon>
        <taxon>Flavobacteriaceae</taxon>
        <taxon>Flavivirga</taxon>
    </lineage>
</organism>
<dbReference type="GO" id="GO:0008832">
    <property type="term" value="F:dGTPase activity"/>
    <property type="evidence" value="ECO:0007669"/>
    <property type="project" value="TreeGrafter"/>
</dbReference>
<name>A0A2K9PJR8_9FLAO</name>
<dbReference type="EMBL" id="CP025791">
    <property type="protein sequence ID" value="AUP77286.1"/>
    <property type="molecule type" value="Genomic_DNA"/>
</dbReference>
<sequence>MNKLKILNDPIYGFITIPNSLIFDLIQHKYFQRLRRITQMGMSYLVYPGAHHTRFHHAIGCMHLMQQAVNVLRFKEVTISEEEETGLYAAILLHDIGHGPFSHAMEHSIVNKVSHENISLLFMELLNKEFNGSLTLAIQIFKGEYHRKFMCQLISGQLDMDRADYLKRDSFYTGVAEGNINSERLITMLNVVDDELVVEEKGIYSVEKFIVARRLMYWQVYLHKTGLVAEQLLIRALKRAKELYSKGVKLEASKALLFFMENKISIDNFNNDTLDVFARLDDYDIISAMKHWQFHDDFVLSNLSEMIINRDLLKIKIKNKQIKTQNLEKHIQSLIDKYNISREEAKYFVFTGEISNQAYQLKHQGINILHKSGKIQDIVKASDQLNLKALSKPVTKYYICYPKEVL</sequence>
<keyword evidence="3" id="KW-1185">Reference proteome</keyword>
<protein>
    <submittedName>
        <fullName evidence="2">Phosphohydrolase</fullName>
    </submittedName>
</protein>
<dbReference type="Proteomes" id="UP000235826">
    <property type="component" value="Chromosome"/>
</dbReference>
<dbReference type="PANTHER" id="PTHR11373:SF4">
    <property type="entry name" value="DEOXYNUCLEOSIDE TRIPHOSPHATE TRIPHOSPHOHYDROLASE SAMHD1"/>
    <property type="match status" value="1"/>
</dbReference>
<dbReference type="SUPFAM" id="SSF109604">
    <property type="entry name" value="HD-domain/PDEase-like"/>
    <property type="match status" value="1"/>
</dbReference>
<dbReference type="AlphaFoldDB" id="A0A2K9PJR8"/>
<dbReference type="PANTHER" id="PTHR11373">
    <property type="entry name" value="DEOXYNUCLEOSIDE TRIPHOSPHATE TRIPHOSPHOHYDROLASE"/>
    <property type="match status" value="1"/>
</dbReference>
<dbReference type="KEGG" id="fek:C1H87_00550"/>
<keyword evidence="2" id="KW-0378">Hydrolase</keyword>
<evidence type="ECO:0000259" key="1">
    <source>
        <dbReference type="SMART" id="SM00471"/>
    </source>
</evidence>
<dbReference type="InterPro" id="IPR006674">
    <property type="entry name" value="HD_domain"/>
</dbReference>
<dbReference type="Pfam" id="PF19276">
    <property type="entry name" value="HD_assoc_2"/>
    <property type="match status" value="1"/>
</dbReference>
<dbReference type="SMART" id="SM00471">
    <property type="entry name" value="HDc"/>
    <property type="match status" value="1"/>
</dbReference>
<dbReference type="InterPro" id="IPR050135">
    <property type="entry name" value="dGTPase-like"/>
</dbReference>
<evidence type="ECO:0000313" key="2">
    <source>
        <dbReference type="EMBL" id="AUP77286.1"/>
    </source>
</evidence>
<accession>A0A2K9PJR8</accession>
<feature type="domain" description="HD/PDEase" evidence="1">
    <location>
        <begin position="50"/>
        <end position="175"/>
    </location>
</feature>
<dbReference type="GO" id="GO:0006203">
    <property type="term" value="P:dGTP catabolic process"/>
    <property type="evidence" value="ECO:0007669"/>
    <property type="project" value="TreeGrafter"/>
</dbReference>
<dbReference type="Gene3D" id="1.10.3210.10">
    <property type="entry name" value="Hypothetical protein af1432"/>
    <property type="match status" value="1"/>
</dbReference>
<dbReference type="InterPro" id="IPR003607">
    <property type="entry name" value="HD/PDEase_dom"/>
</dbReference>
<dbReference type="InterPro" id="IPR045509">
    <property type="entry name" value="HD_assoc_2"/>
</dbReference>
<evidence type="ECO:0000313" key="3">
    <source>
        <dbReference type="Proteomes" id="UP000235826"/>
    </source>
</evidence>
<dbReference type="OrthoDB" id="9803619at2"/>